<accession>A0A4Q5LZG2</accession>
<comment type="caution">
    <text evidence="13">The sequence shown here is derived from an EMBL/GenBank/DDBJ whole genome shotgun (WGS) entry which is preliminary data.</text>
</comment>
<dbReference type="InterPro" id="IPR006075">
    <property type="entry name" value="Asn/Gln-tRNA_Trfase_suB/E_cat"/>
</dbReference>
<dbReference type="NCBIfam" id="NF004014">
    <property type="entry name" value="PRK05477.1-4"/>
    <property type="match status" value="1"/>
</dbReference>
<dbReference type="NCBIfam" id="NF004012">
    <property type="entry name" value="PRK05477.1-2"/>
    <property type="match status" value="1"/>
</dbReference>
<dbReference type="PROSITE" id="PS01234">
    <property type="entry name" value="GATB"/>
    <property type="match status" value="1"/>
</dbReference>
<comment type="catalytic activity">
    <reaction evidence="10 11">
        <text>L-glutamyl-tRNA(Gln) + L-glutamine + ATP + H2O = L-glutaminyl-tRNA(Gln) + L-glutamate + ADP + phosphate + H(+)</text>
        <dbReference type="Rhea" id="RHEA:17521"/>
        <dbReference type="Rhea" id="RHEA-COMP:9681"/>
        <dbReference type="Rhea" id="RHEA-COMP:9684"/>
        <dbReference type="ChEBI" id="CHEBI:15377"/>
        <dbReference type="ChEBI" id="CHEBI:15378"/>
        <dbReference type="ChEBI" id="CHEBI:29985"/>
        <dbReference type="ChEBI" id="CHEBI:30616"/>
        <dbReference type="ChEBI" id="CHEBI:43474"/>
        <dbReference type="ChEBI" id="CHEBI:58359"/>
        <dbReference type="ChEBI" id="CHEBI:78520"/>
        <dbReference type="ChEBI" id="CHEBI:78521"/>
        <dbReference type="ChEBI" id="CHEBI:456216"/>
    </reaction>
</comment>
<dbReference type="InterPro" id="IPR018027">
    <property type="entry name" value="Asn/Gln_amidotransferase"/>
</dbReference>
<dbReference type="AlphaFoldDB" id="A0A4Q5LZG2"/>
<dbReference type="InterPro" id="IPR023168">
    <property type="entry name" value="GatB_Yqey_C_2"/>
</dbReference>
<feature type="domain" description="Asn/Gln amidotransferase" evidence="12">
    <location>
        <begin position="331"/>
        <end position="480"/>
    </location>
</feature>
<keyword evidence="6 11" id="KW-0067">ATP-binding</keyword>
<evidence type="ECO:0000256" key="8">
    <source>
        <dbReference type="ARBA" id="ARBA00024799"/>
    </source>
</evidence>
<organism evidence="13 14">
    <name type="scientific">Emticicia agri</name>
    <dbReference type="NCBI Taxonomy" id="2492393"/>
    <lineage>
        <taxon>Bacteria</taxon>
        <taxon>Pseudomonadati</taxon>
        <taxon>Bacteroidota</taxon>
        <taxon>Cytophagia</taxon>
        <taxon>Cytophagales</taxon>
        <taxon>Leadbetterellaceae</taxon>
        <taxon>Emticicia</taxon>
    </lineage>
</organism>
<dbReference type="EC" id="6.3.5.-" evidence="11"/>
<keyword evidence="14" id="KW-1185">Reference proteome</keyword>
<evidence type="ECO:0000259" key="12">
    <source>
        <dbReference type="SMART" id="SM00845"/>
    </source>
</evidence>
<reference evidence="13 14" key="1">
    <citation type="submission" date="2019-02" db="EMBL/GenBank/DDBJ databases">
        <title>Bacterial novel species Emticicia sp. 17J42-9 isolated from soil.</title>
        <authorList>
            <person name="Jung H.-Y."/>
        </authorList>
    </citation>
    <scope>NUCLEOTIDE SEQUENCE [LARGE SCALE GENOMIC DNA]</scope>
    <source>
        <strain evidence="13 14">17J42-9</strain>
    </source>
</reference>
<dbReference type="Pfam" id="PF02934">
    <property type="entry name" value="GatB_N"/>
    <property type="match status" value="1"/>
</dbReference>
<dbReference type="GO" id="GO:0070681">
    <property type="term" value="P:glutaminyl-tRNAGln biosynthesis via transamidation"/>
    <property type="evidence" value="ECO:0007669"/>
    <property type="project" value="TreeGrafter"/>
</dbReference>
<dbReference type="GO" id="GO:0005524">
    <property type="term" value="F:ATP binding"/>
    <property type="evidence" value="ECO:0007669"/>
    <property type="project" value="UniProtKB-KW"/>
</dbReference>
<dbReference type="GO" id="GO:0050567">
    <property type="term" value="F:glutaminyl-tRNA synthase (glutamine-hydrolyzing) activity"/>
    <property type="evidence" value="ECO:0007669"/>
    <property type="project" value="UniProtKB-UniRule"/>
</dbReference>
<evidence type="ECO:0000256" key="5">
    <source>
        <dbReference type="ARBA" id="ARBA00022741"/>
    </source>
</evidence>
<dbReference type="Proteomes" id="UP000293162">
    <property type="component" value="Unassembled WGS sequence"/>
</dbReference>
<dbReference type="SMART" id="SM00845">
    <property type="entry name" value="GatB_Yqey"/>
    <property type="match status" value="1"/>
</dbReference>
<evidence type="ECO:0000256" key="4">
    <source>
        <dbReference type="ARBA" id="ARBA00022598"/>
    </source>
</evidence>
<dbReference type="InterPro" id="IPR003789">
    <property type="entry name" value="Asn/Gln_tRNA_amidoTrase-B-like"/>
</dbReference>
<proteinExistence type="inferred from homology"/>
<dbReference type="GO" id="GO:0050566">
    <property type="term" value="F:asparaginyl-tRNA synthase (glutamine-hydrolyzing) activity"/>
    <property type="evidence" value="ECO:0007669"/>
    <property type="project" value="RHEA"/>
</dbReference>
<dbReference type="InterPro" id="IPR004413">
    <property type="entry name" value="GatB"/>
</dbReference>
<dbReference type="SUPFAM" id="SSF55931">
    <property type="entry name" value="Glutamine synthetase/guanido kinase"/>
    <property type="match status" value="1"/>
</dbReference>
<evidence type="ECO:0000256" key="6">
    <source>
        <dbReference type="ARBA" id="ARBA00022840"/>
    </source>
</evidence>
<dbReference type="HAMAP" id="MF_00121">
    <property type="entry name" value="GatB"/>
    <property type="match status" value="1"/>
</dbReference>
<keyword evidence="5 11" id="KW-0547">Nucleotide-binding</keyword>
<dbReference type="NCBIfam" id="TIGR00133">
    <property type="entry name" value="gatB"/>
    <property type="match status" value="1"/>
</dbReference>
<evidence type="ECO:0000256" key="9">
    <source>
        <dbReference type="ARBA" id="ARBA00047380"/>
    </source>
</evidence>
<dbReference type="FunFam" id="1.10.10.410:FF:000001">
    <property type="entry name" value="Aspartyl/glutamyl-tRNA(Asn/Gln) amidotransferase subunit B"/>
    <property type="match status" value="1"/>
</dbReference>
<comment type="similarity">
    <text evidence="1 11">Belongs to the GatB/GatE family. GatB subfamily.</text>
</comment>
<keyword evidence="7 11" id="KW-0648">Protein biosynthesis</keyword>
<dbReference type="RefSeq" id="WP_130021350.1">
    <property type="nucleotide sequence ID" value="NZ_SEWF01000016.1"/>
</dbReference>
<evidence type="ECO:0000256" key="3">
    <source>
        <dbReference type="ARBA" id="ARBA00016923"/>
    </source>
</evidence>
<protein>
    <recommendedName>
        <fullName evidence="3 11">Aspartyl/glutamyl-tRNA(Asn/Gln) amidotransferase subunit B</fullName>
        <shortName evidence="11">Asp/Glu-ADT subunit B</shortName>
        <ecNumber evidence="11">6.3.5.-</ecNumber>
    </recommendedName>
</protein>
<dbReference type="InterPro" id="IPR014746">
    <property type="entry name" value="Gln_synth/guanido_kin_cat_dom"/>
</dbReference>
<dbReference type="Pfam" id="PF02637">
    <property type="entry name" value="GatB_Yqey"/>
    <property type="match status" value="1"/>
</dbReference>
<evidence type="ECO:0000313" key="14">
    <source>
        <dbReference type="Proteomes" id="UP000293162"/>
    </source>
</evidence>
<evidence type="ECO:0000256" key="7">
    <source>
        <dbReference type="ARBA" id="ARBA00022917"/>
    </source>
</evidence>
<gene>
    <name evidence="11 13" type="primary">gatB</name>
    <name evidence="13" type="ORF">EWM59_12685</name>
</gene>
<dbReference type="PANTHER" id="PTHR11659">
    <property type="entry name" value="GLUTAMYL-TRNA GLN AMIDOTRANSFERASE SUBUNIT B MITOCHONDRIAL AND PROKARYOTIC PET112-RELATED"/>
    <property type="match status" value="1"/>
</dbReference>
<dbReference type="GO" id="GO:0006412">
    <property type="term" value="P:translation"/>
    <property type="evidence" value="ECO:0007669"/>
    <property type="project" value="UniProtKB-UniRule"/>
</dbReference>
<evidence type="ECO:0000256" key="2">
    <source>
        <dbReference type="ARBA" id="ARBA00011123"/>
    </source>
</evidence>
<dbReference type="OrthoDB" id="9804078at2"/>
<dbReference type="PANTHER" id="PTHR11659:SF0">
    <property type="entry name" value="GLUTAMYL-TRNA(GLN) AMIDOTRANSFERASE SUBUNIT B, MITOCHONDRIAL"/>
    <property type="match status" value="1"/>
</dbReference>
<name>A0A4Q5LZG2_9BACT</name>
<keyword evidence="4 11" id="KW-0436">Ligase</keyword>
<keyword evidence="13" id="KW-0808">Transferase</keyword>
<evidence type="ECO:0000313" key="13">
    <source>
        <dbReference type="EMBL" id="RYU95301.1"/>
    </source>
</evidence>
<comment type="function">
    <text evidence="8 11">Allows the formation of correctly charged Asn-tRNA(Asn) or Gln-tRNA(Gln) through the transamidation of misacylated Asp-tRNA(Asn) or Glu-tRNA(Gln) in organisms which lack either or both of asparaginyl-tRNA or glutaminyl-tRNA synthetases. The reaction takes place in the presence of glutamine and ATP through an activated phospho-Asp-tRNA(Asn) or phospho-Glu-tRNA(Gln).</text>
</comment>
<evidence type="ECO:0000256" key="11">
    <source>
        <dbReference type="HAMAP-Rule" id="MF_00121"/>
    </source>
</evidence>
<dbReference type="InterPro" id="IPR017959">
    <property type="entry name" value="Asn/Gln-tRNA_amidoTrfase_suB/E"/>
</dbReference>
<dbReference type="EMBL" id="SEWF01000016">
    <property type="protein sequence ID" value="RYU95301.1"/>
    <property type="molecule type" value="Genomic_DNA"/>
</dbReference>
<dbReference type="InterPro" id="IPR017958">
    <property type="entry name" value="Gln-tRNA_amidoTrfase_suB_CS"/>
</dbReference>
<dbReference type="SUPFAM" id="SSF89095">
    <property type="entry name" value="GatB/YqeY motif"/>
    <property type="match status" value="1"/>
</dbReference>
<evidence type="ECO:0000256" key="10">
    <source>
        <dbReference type="ARBA" id="ARBA00047913"/>
    </source>
</evidence>
<comment type="subunit">
    <text evidence="2 11">Heterotrimer of A, B and C subunits.</text>
</comment>
<evidence type="ECO:0000256" key="1">
    <source>
        <dbReference type="ARBA" id="ARBA00005306"/>
    </source>
</evidence>
<comment type="catalytic activity">
    <reaction evidence="9 11">
        <text>L-aspartyl-tRNA(Asn) + L-glutamine + ATP + H2O = L-asparaginyl-tRNA(Asn) + L-glutamate + ADP + phosphate + 2 H(+)</text>
        <dbReference type="Rhea" id="RHEA:14513"/>
        <dbReference type="Rhea" id="RHEA-COMP:9674"/>
        <dbReference type="Rhea" id="RHEA-COMP:9677"/>
        <dbReference type="ChEBI" id="CHEBI:15377"/>
        <dbReference type="ChEBI" id="CHEBI:15378"/>
        <dbReference type="ChEBI" id="CHEBI:29985"/>
        <dbReference type="ChEBI" id="CHEBI:30616"/>
        <dbReference type="ChEBI" id="CHEBI:43474"/>
        <dbReference type="ChEBI" id="CHEBI:58359"/>
        <dbReference type="ChEBI" id="CHEBI:78515"/>
        <dbReference type="ChEBI" id="CHEBI:78516"/>
        <dbReference type="ChEBI" id="CHEBI:456216"/>
    </reaction>
</comment>
<dbReference type="Gene3D" id="1.10.10.410">
    <property type="match status" value="1"/>
</dbReference>
<dbReference type="GO" id="GO:0016740">
    <property type="term" value="F:transferase activity"/>
    <property type="evidence" value="ECO:0007669"/>
    <property type="project" value="UniProtKB-KW"/>
</dbReference>
<sequence length="481" mass="54365">MQYEIVIGLEVHCQLSTESKIFASDSNQFGSEPNTNISVITLGHPGVLPKLNKKAVEYAIRMGLACGCEINRNNYFDRKNYFYPDLPKGYQVSQDKYPICKGGGVTVRLKDGKHFKERFLELHHIHLEEDAGKSVHEGESAYTRLDYNRAGTPLIEIVSEPCMKSAEEAGAYLTEIRKIVRYLDICDGNMEEGSMRADLNISIRPVGTEKLGTKVEVKNMNSIRNLQRAVEFEFKRQVRMVEAGEEIIQETRMFDADNGETYGMRVKETMNDYRYFPEPDLAPISISDEWLHAVKAQMPALPHELFRQFTQEYGILDEHAVVLTDNKDIAGYFLETAKFTQNHRAIANWLTSTIKGYLNEKNIEINELPLKPNQLAELIKLVDENKISSSTAAQKLFPLLLDNPNQTALSLAESNNLIQQSNTDTLQTLINEVLSAYPDKVKEFKSGKKGLIGMFVGEVMKKSKGTADPKLTNQLLIEALK</sequence>